<dbReference type="AlphaFoldDB" id="A0A8C3XKJ8"/>
<keyword evidence="2" id="KW-1185">Reference proteome</keyword>
<evidence type="ECO:0000313" key="2">
    <source>
        <dbReference type="Proteomes" id="UP000694403"/>
    </source>
</evidence>
<dbReference type="Proteomes" id="UP000694403">
    <property type="component" value="Unplaced"/>
</dbReference>
<reference evidence="1" key="2">
    <citation type="submission" date="2025-09" db="UniProtKB">
        <authorList>
            <consortium name="Ensembl"/>
        </authorList>
    </citation>
    <scope>IDENTIFICATION</scope>
</reference>
<accession>A0A8C3XKJ8</accession>
<sequence length="125" mass="14169">MCLTVLLDCSLSLYPLYEVCFYYWFCDSELSAFFSALFSPPLHSISRTKLNVLCIILTYFYHGSATYETVSYGARCSTGNNKDDNSCPRQFPVSVSCARVVKLYSMLVCCSRIQALEHQEVPHSC</sequence>
<dbReference type="Ensembl" id="ENSCSRT00000006364.1">
    <property type="protein sequence ID" value="ENSCSRP00000006168.1"/>
    <property type="gene ID" value="ENSCSRG00000004615.1"/>
</dbReference>
<organism evidence="1 2">
    <name type="scientific">Chelydra serpentina</name>
    <name type="common">Snapping turtle</name>
    <name type="synonym">Testudo serpentina</name>
    <dbReference type="NCBI Taxonomy" id="8475"/>
    <lineage>
        <taxon>Eukaryota</taxon>
        <taxon>Metazoa</taxon>
        <taxon>Chordata</taxon>
        <taxon>Craniata</taxon>
        <taxon>Vertebrata</taxon>
        <taxon>Euteleostomi</taxon>
        <taxon>Archelosauria</taxon>
        <taxon>Testudinata</taxon>
        <taxon>Testudines</taxon>
        <taxon>Cryptodira</taxon>
        <taxon>Durocryptodira</taxon>
        <taxon>Americhelydia</taxon>
        <taxon>Chelydroidea</taxon>
        <taxon>Chelydridae</taxon>
        <taxon>Chelydra</taxon>
    </lineage>
</organism>
<reference evidence="1" key="1">
    <citation type="submission" date="2025-08" db="UniProtKB">
        <authorList>
            <consortium name="Ensembl"/>
        </authorList>
    </citation>
    <scope>IDENTIFICATION</scope>
</reference>
<name>A0A8C3XKJ8_CHESE</name>
<protein>
    <submittedName>
        <fullName evidence="1">Uncharacterized protein</fullName>
    </submittedName>
</protein>
<evidence type="ECO:0000313" key="1">
    <source>
        <dbReference type="Ensembl" id="ENSCSRP00000006168.1"/>
    </source>
</evidence>
<proteinExistence type="predicted"/>